<organism evidence="1 2">
    <name type="scientific">Variovorax boronicumulans</name>
    <dbReference type="NCBI Taxonomy" id="436515"/>
    <lineage>
        <taxon>Bacteria</taxon>
        <taxon>Pseudomonadati</taxon>
        <taxon>Pseudomonadota</taxon>
        <taxon>Betaproteobacteria</taxon>
        <taxon>Burkholderiales</taxon>
        <taxon>Comamonadaceae</taxon>
        <taxon>Variovorax</taxon>
    </lineage>
</organism>
<dbReference type="AlphaFoldDB" id="A0AAW8E3U9"/>
<sequence>MIGWSGEGGFADLSTYHPALLNLNPQRTVASSFIRRADMNNEKWETTILSDTAHEHLVAELSFDGQFLLLLDREEGRDQLCVAFPAKDGSLGSRIPLPDFIAQLNAAAADLRR</sequence>
<proteinExistence type="predicted"/>
<dbReference type="Proteomes" id="UP001244295">
    <property type="component" value="Unassembled WGS sequence"/>
</dbReference>
<dbReference type="RefSeq" id="WP_221937704.1">
    <property type="nucleotide sequence ID" value="NZ_JAUSRR010000010.1"/>
</dbReference>
<dbReference type="EMBL" id="JAUSRR010000010">
    <property type="protein sequence ID" value="MDP9926244.1"/>
    <property type="molecule type" value="Genomic_DNA"/>
</dbReference>
<protein>
    <recommendedName>
        <fullName evidence="3">SMI1/KNR4 family protein</fullName>
    </recommendedName>
</protein>
<comment type="caution">
    <text evidence="1">The sequence shown here is derived from an EMBL/GenBank/DDBJ whole genome shotgun (WGS) entry which is preliminary data.</text>
</comment>
<accession>A0AAW8E3U9</accession>
<evidence type="ECO:0000313" key="1">
    <source>
        <dbReference type="EMBL" id="MDP9926244.1"/>
    </source>
</evidence>
<name>A0AAW8E3U9_9BURK</name>
<reference evidence="1" key="1">
    <citation type="submission" date="2023-07" db="EMBL/GenBank/DDBJ databases">
        <title>Sorghum-associated microbial communities from plants grown in Nebraska, USA.</title>
        <authorList>
            <person name="Schachtman D."/>
        </authorList>
    </citation>
    <scope>NUCLEOTIDE SEQUENCE</scope>
    <source>
        <strain evidence="1">DS2795</strain>
    </source>
</reference>
<gene>
    <name evidence="1" type="ORF">J2W25_005291</name>
</gene>
<evidence type="ECO:0000313" key="2">
    <source>
        <dbReference type="Proteomes" id="UP001244295"/>
    </source>
</evidence>
<evidence type="ECO:0008006" key="3">
    <source>
        <dbReference type="Google" id="ProtNLM"/>
    </source>
</evidence>